<gene>
    <name evidence="3" type="ORF">SSLN_LOCUS9358</name>
</gene>
<evidence type="ECO:0000313" key="3">
    <source>
        <dbReference type="EMBL" id="VDL95743.1"/>
    </source>
</evidence>
<dbReference type="AlphaFoldDB" id="A0A183SYR0"/>
<dbReference type="InterPro" id="IPR021133">
    <property type="entry name" value="HEAT_type_2"/>
</dbReference>
<evidence type="ECO:0000256" key="2">
    <source>
        <dbReference type="SAM" id="MobiDB-lite"/>
    </source>
</evidence>
<dbReference type="PROSITE" id="PS50077">
    <property type="entry name" value="HEAT_REPEAT"/>
    <property type="match status" value="1"/>
</dbReference>
<feature type="region of interest" description="Disordered" evidence="2">
    <location>
        <begin position="403"/>
        <end position="432"/>
    </location>
</feature>
<name>A0A183SYR0_SCHSO</name>
<dbReference type="Proteomes" id="UP000275846">
    <property type="component" value="Unassembled WGS sequence"/>
</dbReference>
<evidence type="ECO:0000313" key="4">
    <source>
        <dbReference type="Proteomes" id="UP000275846"/>
    </source>
</evidence>
<dbReference type="InterPro" id="IPR016024">
    <property type="entry name" value="ARM-type_fold"/>
</dbReference>
<reference evidence="3 4" key="2">
    <citation type="submission" date="2018-11" db="EMBL/GenBank/DDBJ databases">
        <authorList>
            <consortium name="Pathogen Informatics"/>
        </authorList>
    </citation>
    <scope>NUCLEOTIDE SEQUENCE [LARGE SCALE GENOMIC DNA]</scope>
    <source>
        <strain evidence="3 4">NST_G2</strain>
    </source>
</reference>
<feature type="compositionally biased region" description="Basic and acidic residues" evidence="2">
    <location>
        <begin position="248"/>
        <end position="263"/>
    </location>
</feature>
<evidence type="ECO:0000256" key="1">
    <source>
        <dbReference type="PROSITE-ProRule" id="PRU00103"/>
    </source>
</evidence>
<dbReference type="OrthoDB" id="10065698at2759"/>
<feature type="region of interest" description="Disordered" evidence="2">
    <location>
        <begin position="25"/>
        <end position="50"/>
    </location>
</feature>
<keyword evidence="4" id="KW-1185">Reference proteome</keyword>
<accession>A0A183SYR0</accession>
<dbReference type="WBParaSite" id="SSLN_0000971301-mRNA-1">
    <property type="protein sequence ID" value="SSLN_0000971301-mRNA-1"/>
    <property type="gene ID" value="SSLN_0000971301"/>
</dbReference>
<sequence>MSFGSFEDRLIRVFGQWGMIDDGGDSDTGNADGQVATDFSDQGHPPVSDSEKTKLLKEISELTEAFVGMQAVSASHSVRYLNYITAALFELISHDDQDIRVAADEAINKIAKLLLNSLLVKLESGKNYLRRAAADIIVSSVIHSRSPRELSYRLLQQLAVRIFSLKQQFFLKSELPIGGSPAAAAVGCGGVVSLFEVATRLQGCLLALRNLARSLTELSITTNHPTEDTSKRSHLSSTALVRLTSPDASDRSVESGRSKDSQKKATAADAAFHLISLPDCVRCFMEDWSEPSLETWWWTVVWMECLELSCLLYPTSGEKTAVASASLVSTAALECLLTIGLPPCLADGASSILPSNFCNALQIFFKNGPSAALPIDDLASAAPQSVGGSETLDPENLSITDLQASGAVAEQRVRDPNRSDAEEREEERKEHPKPVVLLRTTILVSTRSSEQSVQDDLREFNHQPTPASVHSARTLSGVCLEGETEVDHEFCSGNSDAPTEDSSQSTQFLRLDIFDEVLSGKLFPPAKWILPLFALRFDLLPTEFRTLNKIHAAPPSRTSSQILAVSCLGQLAKTSSREFLDALHLDLFFGKSFPEPSRPSPITGADLALHLMRHTDPQIRGNACILAGNLLLAAALQCLAYEGIDEEVTIGEKEIDQLDALLGCLMDLLEREVVNAPVAASNWYPTLTCGSSKLGSSQRPHPGQPSRPAGYTRWGSPVLCVPPLLVCLTPELPTSPLSKSPTVGATATP</sequence>
<organism evidence="5">
    <name type="scientific">Schistocephalus solidus</name>
    <name type="common">Tapeworm</name>
    <dbReference type="NCBI Taxonomy" id="70667"/>
    <lineage>
        <taxon>Eukaryota</taxon>
        <taxon>Metazoa</taxon>
        <taxon>Spiralia</taxon>
        <taxon>Lophotrochozoa</taxon>
        <taxon>Platyhelminthes</taxon>
        <taxon>Cestoda</taxon>
        <taxon>Eucestoda</taxon>
        <taxon>Diphyllobothriidea</taxon>
        <taxon>Diphyllobothriidae</taxon>
        <taxon>Schistocephalus</taxon>
    </lineage>
</organism>
<dbReference type="SUPFAM" id="SSF48371">
    <property type="entry name" value="ARM repeat"/>
    <property type="match status" value="1"/>
</dbReference>
<protein>
    <submittedName>
        <fullName evidence="5">DUF4042 domain-containing protein</fullName>
    </submittedName>
</protein>
<feature type="repeat" description="HEAT" evidence="1">
    <location>
        <begin position="84"/>
        <end position="122"/>
    </location>
</feature>
<feature type="compositionally biased region" description="Basic and acidic residues" evidence="2">
    <location>
        <begin position="411"/>
        <end position="432"/>
    </location>
</feature>
<proteinExistence type="predicted"/>
<reference evidence="5" key="1">
    <citation type="submission" date="2016-06" db="UniProtKB">
        <authorList>
            <consortium name="WormBaseParasite"/>
        </authorList>
    </citation>
    <scope>IDENTIFICATION</scope>
</reference>
<dbReference type="STRING" id="70667.A0A183SYR0"/>
<evidence type="ECO:0000313" key="5">
    <source>
        <dbReference type="WBParaSite" id="SSLN_0000971301-mRNA-1"/>
    </source>
</evidence>
<dbReference type="EMBL" id="UYSU01035191">
    <property type="protein sequence ID" value="VDL95743.1"/>
    <property type="molecule type" value="Genomic_DNA"/>
</dbReference>
<feature type="region of interest" description="Disordered" evidence="2">
    <location>
        <begin position="244"/>
        <end position="264"/>
    </location>
</feature>